<dbReference type="Proteomes" id="UP000242752">
    <property type="component" value="Unassembled WGS sequence"/>
</dbReference>
<evidence type="ECO:0000313" key="1">
    <source>
        <dbReference type="EMBL" id="PNZ28397.1"/>
    </source>
</evidence>
<dbReference type="RefSeq" id="WP_103357825.1">
    <property type="nucleotide sequence ID" value="NZ_CP113107.1"/>
</dbReference>
<accession>A0A2K3YS30</accession>
<dbReference type="InterPro" id="IPR043131">
    <property type="entry name" value="BCAT-like_N"/>
</dbReference>
<keyword evidence="1" id="KW-0456">Lyase</keyword>
<dbReference type="GO" id="GO:0016829">
    <property type="term" value="F:lyase activity"/>
    <property type="evidence" value="ECO:0007669"/>
    <property type="project" value="UniProtKB-KW"/>
</dbReference>
<dbReference type="SUPFAM" id="SSF56752">
    <property type="entry name" value="D-aminoacid aminotransferase-like PLP-dependent enzymes"/>
    <property type="match status" value="1"/>
</dbReference>
<reference evidence="1 2" key="1">
    <citation type="submission" date="2017-08" db="EMBL/GenBank/DDBJ databases">
        <title>Draft genome sequences of 64 type strains of genus Staph aureus.</title>
        <authorList>
            <person name="Cole K."/>
            <person name="Golubchik T."/>
            <person name="Russell J."/>
            <person name="Foster D."/>
            <person name="Llewelyn M."/>
            <person name="Wilson D."/>
            <person name="Crook D."/>
            <person name="Paul J."/>
        </authorList>
    </citation>
    <scope>NUCLEOTIDE SEQUENCE [LARGE SCALE GENOMIC DNA]</scope>
    <source>
        <strain evidence="1 2">DSM 21968</strain>
    </source>
</reference>
<dbReference type="Gene3D" id="3.20.10.10">
    <property type="entry name" value="D-amino Acid Aminotransferase, subunit A, domain 2"/>
    <property type="match status" value="1"/>
</dbReference>
<protein>
    <submittedName>
        <fullName evidence="1">Aminodeoxychorismate lyase</fullName>
    </submittedName>
</protein>
<organism evidence="1 2">
    <name type="scientific">Staphylococcus rostri</name>
    <dbReference type="NCBI Taxonomy" id="522262"/>
    <lineage>
        <taxon>Bacteria</taxon>
        <taxon>Bacillati</taxon>
        <taxon>Bacillota</taxon>
        <taxon>Bacilli</taxon>
        <taxon>Bacillales</taxon>
        <taxon>Staphylococcaceae</taxon>
        <taxon>Staphylococcus</taxon>
    </lineage>
</organism>
<evidence type="ECO:0000313" key="2">
    <source>
        <dbReference type="Proteomes" id="UP000242752"/>
    </source>
</evidence>
<keyword evidence="2" id="KW-1185">Reference proteome</keyword>
<dbReference type="InterPro" id="IPR043132">
    <property type="entry name" value="BCAT-like_C"/>
</dbReference>
<gene>
    <name evidence="1" type="ORF">CD122_04565</name>
</gene>
<dbReference type="OrthoDB" id="2407490at2"/>
<dbReference type="AlphaFoldDB" id="A0A2K3YS30"/>
<dbReference type="InterPro" id="IPR001544">
    <property type="entry name" value="Aminotrans_IV"/>
</dbReference>
<sequence>MQLFETMRLEAGEIPRETYHRQRMARSAEALGYPFSTIQWQQVLAEMQRTYAHGLHRLKVVLSATGTLTVEVGTLADKPYMTARLVQIDDHTPQWQRINKTSERTFLQHNHQTDIVLFHDAHGRVLEFDIGNLVIVSNGEYFTPRYRNDFLRGCMRQALLDNGEIKEADITTEMLTQAIEKHDKIWMINSLREWVPVYFQQGCEK</sequence>
<dbReference type="EMBL" id="PPRF01000023">
    <property type="protein sequence ID" value="PNZ28397.1"/>
    <property type="molecule type" value="Genomic_DNA"/>
</dbReference>
<dbReference type="Gene3D" id="3.30.470.10">
    <property type="match status" value="1"/>
</dbReference>
<dbReference type="Pfam" id="PF01063">
    <property type="entry name" value="Aminotran_4"/>
    <property type="match status" value="1"/>
</dbReference>
<name>A0A2K3YS30_9STAP</name>
<dbReference type="InterPro" id="IPR036038">
    <property type="entry name" value="Aminotransferase-like"/>
</dbReference>
<proteinExistence type="predicted"/>
<comment type="caution">
    <text evidence="1">The sequence shown here is derived from an EMBL/GenBank/DDBJ whole genome shotgun (WGS) entry which is preliminary data.</text>
</comment>